<evidence type="ECO:0000313" key="2">
    <source>
        <dbReference type="EMBL" id="QEK12795.1"/>
    </source>
</evidence>
<feature type="domain" description="KTSC" evidence="1">
    <location>
        <begin position="8"/>
        <end position="64"/>
    </location>
</feature>
<dbReference type="EMBL" id="CP042243">
    <property type="protein sequence ID" value="QEK12795.1"/>
    <property type="molecule type" value="Genomic_DNA"/>
</dbReference>
<name>A0A5C0SDZ5_CRATE</name>
<accession>A0A5C0SDZ5</accession>
<dbReference type="KEGG" id="crs:FQB35_10920"/>
<dbReference type="RefSeq" id="WP_148809931.1">
    <property type="nucleotide sequence ID" value="NZ_CP042243.1"/>
</dbReference>
<organism evidence="2 3">
    <name type="scientific">Crassaminicella thermophila</name>
    <dbReference type="NCBI Taxonomy" id="2599308"/>
    <lineage>
        <taxon>Bacteria</taxon>
        <taxon>Bacillati</taxon>
        <taxon>Bacillota</taxon>
        <taxon>Clostridia</taxon>
        <taxon>Eubacteriales</taxon>
        <taxon>Clostridiaceae</taxon>
        <taxon>Crassaminicella</taxon>
    </lineage>
</organism>
<proteinExistence type="predicted"/>
<evidence type="ECO:0000259" key="1">
    <source>
        <dbReference type="Pfam" id="PF13619"/>
    </source>
</evidence>
<dbReference type="AlphaFoldDB" id="A0A5C0SDZ5"/>
<dbReference type="Pfam" id="PF13619">
    <property type="entry name" value="KTSC"/>
    <property type="match status" value="1"/>
</dbReference>
<evidence type="ECO:0000313" key="3">
    <source>
        <dbReference type="Proteomes" id="UP000324646"/>
    </source>
</evidence>
<keyword evidence="3" id="KW-1185">Reference proteome</keyword>
<dbReference type="Proteomes" id="UP000324646">
    <property type="component" value="Chromosome"/>
</dbReference>
<sequence>MTKVKVHSTNIESVGYDPTNQILEIKFISGETYLHHGVPQSVFDSLINADNLGYYLNYYIRNAYPYKKVN</sequence>
<dbReference type="InterPro" id="IPR025309">
    <property type="entry name" value="KTSC_dom"/>
</dbReference>
<gene>
    <name evidence="2" type="ORF">FQB35_10920</name>
</gene>
<reference evidence="2 3" key="1">
    <citation type="submission" date="2019-07" db="EMBL/GenBank/DDBJ databases">
        <title>Complete genome of Crassaminicella thermophila SY095.</title>
        <authorList>
            <person name="Li X."/>
        </authorList>
    </citation>
    <scope>NUCLEOTIDE SEQUENCE [LARGE SCALE GENOMIC DNA]</scope>
    <source>
        <strain evidence="2 3">SY095</strain>
    </source>
</reference>
<dbReference type="OrthoDB" id="8450910at2"/>
<protein>
    <submittedName>
        <fullName evidence="2">KTSC domain-containing protein</fullName>
    </submittedName>
</protein>